<organism evidence="2 3">
    <name type="scientific">Botryosphaeria dothidea</name>
    <dbReference type="NCBI Taxonomy" id="55169"/>
    <lineage>
        <taxon>Eukaryota</taxon>
        <taxon>Fungi</taxon>
        <taxon>Dikarya</taxon>
        <taxon>Ascomycota</taxon>
        <taxon>Pezizomycotina</taxon>
        <taxon>Dothideomycetes</taxon>
        <taxon>Dothideomycetes incertae sedis</taxon>
        <taxon>Botryosphaeriales</taxon>
        <taxon>Botryosphaeriaceae</taxon>
        <taxon>Botryosphaeria</taxon>
    </lineage>
</organism>
<dbReference type="SUPFAM" id="SSF51905">
    <property type="entry name" value="FAD/NAD(P)-binding domain"/>
    <property type="match status" value="1"/>
</dbReference>
<dbReference type="Gene3D" id="3.50.50.60">
    <property type="entry name" value="FAD/NAD(P)-binding domain"/>
    <property type="match status" value="1"/>
</dbReference>
<keyword evidence="3" id="KW-1185">Reference proteome</keyword>
<feature type="domain" description="FAD dependent oxidoreductase" evidence="1">
    <location>
        <begin position="51"/>
        <end position="447"/>
    </location>
</feature>
<protein>
    <submittedName>
        <fullName evidence="2">FAD dependent oxidoreductase</fullName>
    </submittedName>
</protein>
<dbReference type="Proteomes" id="UP000572817">
    <property type="component" value="Unassembled WGS sequence"/>
</dbReference>
<dbReference type="Pfam" id="PF01266">
    <property type="entry name" value="DAO"/>
    <property type="match status" value="1"/>
</dbReference>
<dbReference type="OrthoDB" id="429143at2759"/>
<evidence type="ECO:0000313" key="2">
    <source>
        <dbReference type="EMBL" id="KAF4314579.1"/>
    </source>
</evidence>
<evidence type="ECO:0000259" key="1">
    <source>
        <dbReference type="Pfam" id="PF01266"/>
    </source>
</evidence>
<dbReference type="InterPro" id="IPR006076">
    <property type="entry name" value="FAD-dep_OxRdtase"/>
</dbReference>
<dbReference type="Gene3D" id="3.30.9.10">
    <property type="entry name" value="D-Amino Acid Oxidase, subunit A, domain 2"/>
    <property type="match status" value="1"/>
</dbReference>
<proteinExistence type="predicted"/>
<comment type="caution">
    <text evidence="2">The sequence shown here is derived from an EMBL/GenBank/DDBJ whole genome shotgun (WGS) entry which is preliminary data.</text>
</comment>
<name>A0A8H4J8M2_9PEZI</name>
<accession>A0A8H4J8M2</accession>
<dbReference type="PANTHER" id="PTHR13847">
    <property type="entry name" value="SARCOSINE DEHYDROGENASE-RELATED"/>
    <property type="match status" value="1"/>
</dbReference>
<dbReference type="InterPro" id="IPR036188">
    <property type="entry name" value="FAD/NAD-bd_sf"/>
</dbReference>
<dbReference type="AlphaFoldDB" id="A0A8H4J8M2"/>
<dbReference type="PANTHER" id="PTHR13847:SF213">
    <property type="entry name" value="DEPENDENT OXIDOREDUCTASE, PUTATIVE-RELATED"/>
    <property type="match status" value="1"/>
</dbReference>
<evidence type="ECO:0000313" key="3">
    <source>
        <dbReference type="Proteomes" id="UP000572817"/>
    </source>
</evidence>
<dbReference type="EMBL" id="WWBZ02000001">
    <property type="protein sequence ID" value="KAF4314579.1"/>
    <property type="molecule type" value="Genomic_DNA"/>
</dbReference>
<dbReference type="GO" id="GO:0005737">
    <property type="term" value="C:cytoplasm"/>
    <property type="evidence" value="ECO:0007669"/>
    <property type="project" value="TreeGrafter"/>
</dbReference>
<gene>
    <name evidence="2" type="ORF">GTA08_BOTSDO00887</name>
</gene>
<sequence length="485" mass="53161">MSTDGLLPRIVTRMETDPGLPHHQPTTAFWQSPPHQLADARSEKLPEKMGIVVIGSGITACSLVKALLEKDPEVDVLVCEARGLTSGATGRNGGHLVSSAVADFASLQEAFGTETAVKIASFTLANVERVFEVANECGPEVEEAAEIRHLDKVLALRDVDKLERLKKSMEAFDKYMPEKWKGQWKLADKSELEQKYKLCNIAGGGFGKAGALWPYRLITRLWALLQKKHGQRLRIETWTPVNSVSSTSEEEYPYLVETSRGNVKAAKVIYCTNGHTGHLLPLLRGKIFPFRGTMTVQDCGPAFPKQGDKRAFSFYGSGNFDAEKGAFDLGLHYMQQNARTGDVFIGGETEDINGIVNSDDSQISSGSLATLKSTLPTEFAPEVWKDSEGPKIKSSWSGIMGFTADGVPLVGRLPKIATGRNEGGEWIAAGFNGYGMANCWLSGEAVAGMMRDEYVSEWLPECYLPTPERLELLDAPKAALHWFLK</sequence>
<reference evidence="2" key="1">
    <citation type="submission" date="2020-04" db="EMBL/GenBank/DDBJ databases">
        <title>Genome Assembly and Annotation of Botryosphaeria dothidea sdau 11-99, a Latent Pathogen of Apple Fruit Ring Rot in China.</title>
        <authorList>
            <person name="Yu C."/>
            <person name="Diao Y."/>
            <person name="Lu Q."/>
            <person name="Zhao J."/>
            <person name="Cui S."/>
            <person name="Peng C."/>
            <person name="He B."/>
            <person name="Liu H."/>
        </authorList>
    </citation>
    <scope>NUCLEOTIDE SEQUENCE [LARGE SCALE GENOMIC DNA]</scope>
    <source>
        <strain evidence="2">Sdau11-99</strain>
    </source>
</reference>